<comment type="caution">
    <text evidence="9">The sequence shown here is derived from an EMBL/GenBank/DDBJ whole genome shotgun (WGS) entry which is preliminary data.</text>
</comment>
<evidence type="ECO:0000313" key="9">
    <source>
        <dbReference type="EMBL" id="TXR58266.1"/>
    </source>
</evidence>
<feature type="domain" description="ABC transmembrane type-1" evidence="8">
    <location>
        <begin position="62"/>
        <end position="274"/>
    </location>
</feature>
<name>A0A5C8ZMP8_9ACTN</name>
<feature type="transmembrane region" description="Helical" evidence="7">
    <location>
        <begin position="251"/>
        <end position="273"/>
    </location>
</feature>
<dbReference type="AlphaFoldDB" id="A0A5C8ZMP8"/>
<keyword evidence="4 7" id="KW-0812">Transmembrane</keyword>
<evidence type="ECO:0000256" key="3">
    <source>
        <dbReference type="ARBA" id="ARBA00022475"/>
    </source>
</evidence>
<dbReference type="CDD" id="cd06261">
    <property type="entry name" value="TM_PBP2"/>
    <property type="match status" value="1"/>
</dbReference>
<feature type="transmembrane region" description="Helical" evidence="7">
    <location>
        <begin position="66"/>
        <end position="87"/>
    </location>
</feature>
<keyword evidence="6 7" id="KW-0472">Membrane</keyword>
<evidence type="ECO:0000256" key="4">
    <source>
        <dbReference type="ARBA" id="ARBA00022692"/>
    </source>
</evidence>
<dbReference type="PROSITE" id="PS50928">
    <property type="entry name" value="ABC_TM1"/>
    <property type="match status" value="1"/>
</dbReference>
<feature type="transmembrane region" description="Helical" evidence="7">
    <location>
        <begin position="147"/>
        <end position="169"/>
    </location>
</feature>
<comment type="similarity">
    <text evidence="7">Belongs to the binding-protein-dependent transport system permease family.</text>
</comment>
<dbReference type="PANTHER" id="PTHR43005:SF1">
    <property type="entry name" value="SPERMIDINE_PUTRESCINE TRANSPORT SYSTEM PERMEASE PROTEIN"/>
    <property type="match status" value="1"/>
</dbReference>
<evidence type="ECO:0000256" key="7">
    <source>
        <dbReference type="RuleBase" id="RU363032"/>
    </source>
</evidence>
<protein>
    <submittedName>
        <fullName evidence="9">Sugar ABC transporter permease</fullName>
    </submittedName>
</protein>
<accession>A0A5C8ZMP8</accession>
<keyword evidence="10" id="KW-1185">Reference proteome</keyword>
<keyword evidence="2 7" id="KW-0813">Transport</keyword>
<keyword evidence="3" id="KW-1003">Cell membrane</keyword>
<comment type="subcellular location">
    <subcellularLocation>
        <location evidence="1 7">Cell membrane</location>
        <topology evidence="1 7">Multi-pass membrane protein</topology>
    </subcellularLocation>
</comment>
<gene>
    <name evidence="9" type="ORF">FMM08_01995</name>
</gene>
<dbReference type="EMBL" id="VKAC01000001">
    <property type="protein sequence ID" value="TXR58266.1"/>
    <property type="molecule type" value="Genomic_DNA"/>
</dbReference>
<feature type="transmembrane region" description="Helical" evidence="7">
    <location>
        <begin position="201"/>
        <end position="218"/>
    </location>
</feature>
<dbReference type="Proteomes" id="UP000321234">
    <property type="component" value="Unassembled WGS sequence"/>
</dbReference>
<dbReference type="Pfam" id="PF00528">
    <property type="entry name" value="BPD_transp_1"/>
    <property type="match status" value="1"/>
</dbReference>
<evidence type="ECO:0000256" key="2">
    <source>
        <dbReference type="ARBA" id="ARBA00022448"/>
    </source>
</evidence>
<proteinExistence type="inferred from homology"/>
<evidence type="ECO:0000256" key="5">
    <source>
        <dbReference type="ARBA" id="ARBA00022989"/>
    </source>
</evidence>
<keyword evidence="5 7" id="KW-1133">Transmembrane helix</keyword>
<evidence type="ECO:0000313" key="10">
    <source>
        <dbReference type="Proteomes" id="UP000321234"/>
    </source>
</evidence>
<evidence type="ECO:0000256" key="6">
    <source>
        <dbReference type="ARBA" id="ARBA00023136"/>
    </source>
</evidence>
<feature type="transmembrane region" description="Helical" evidence="7">
    <location>
        <begin position="99"/>
        <end position="116"/>
    </location>
</feature>
<evidence type="ECO:0000256" key="1">
    <source>
        <dbReference type="ARBA" id="ARBA00004651"/>
    </source>
</evidence>
<dbReference type="Gene3D" id="1.10.3720.10">
    <property type="entry name" value="MetI-like"/>
    <property type="match status" value="1"/>
</dbReference>
<dbReference type="PANTHER" id="PTHR43005">
    <property type="entry name" value="BLR7065 PROTEIN"/>
    <property type="match status" value="1"/>
</dbReference>
<dbReference type="SUPFAM" id="SSF161098">
    <property type="entry name" value="MetI-like"/>
    <property type="match status" value="1"/>
</dbReference>
<dbReference type="OrthoDB" id="34224at2"/>
<dbReference type="GO" id="GO:0055085">
    <property type="term" value="P:transmembrane transport"/>
    <property type="evidence" value="ECO:0007669"/>
    <property type="project" value="InterPro"/>
</dbReference>
<sequence length="286" mass="31028">MWWFVLPAALYVLAFFAVPVVNNITTSFREYTTATFYTGEAPFVGLANYVDVISSRTFGRTTLNTAVFTVVSLAATFVIGLALAVFFNAHFRLNSVLRSLVLLPWLLPLIISSAVWRRMMEGTSGVLNELLGLVGLGAVPWLTDPAVALYSVIIVNVWVGIPFVMVILYGGLQEIPRDLYEAASLDGATGLRAFRSITWPLLRPVVVIVLMLGFIYTVRVLDIVLALTGGGPAGASDTYATQAYQLSFRDFQFGTGAALSNILIVVTLLVAALQLRANRRANDLAG</sequence>
<reference evidence="9 10" key="1">
    <citation type="submission" date="2019-07" db="EMBL/GenBank/DDBJ databases">
        <title>Quadrisphaera sp. strain DD2A genome sequencing and assembly.</title>
        <authorList>
            <person name="Kim I."/>
        </authorList>
    </citation>
    <scope>NUCLEOTIDE SEQUENCE [LARGE SCALE GENOMIC DNA]</scope>
    <source>
        <strain evidence="9 10">DD2A</strain>
    </source>
</reference>
<dbReference type="InterPro" id="IPR000515">
    <property type="entry name" value="MetI-like"/>
</dbReference>
<organism evidence="9 10">
    <name type="scientific">Quadrisphaera setariae</name>
    <dbReference type="NCBI Taxonomy" id="2593304"/>
    <lineage>
        <taxon>Bacteria</taxon>
        <taxon>Bacillati</taxon>
        <taxon>Actinomycetota</taxon>
        <taxon>Actinomycetes</taxon>
        <taxon>Kineosporiales</taxon>
        <taxon>Kineosporiaceae</taxon>
        <taxon>Quadrisphaera</taxon>
    </lineage>
</organism>
<dbReference type="GO" id="GO:0005886">
    <property type="term" value="C:plasma membrane"/>
    <property type="evidence" value="ECO:0007669"/>
    <property type="project" value="UniProtKB-SubCell"/>
</dbReference>
<evidence type="ECO:0000259" key="8">
    <source>
        <dbReference type="PROSITE" id="PS50928"/>
    </source>
</evidence>
<dbReference type="InterPro" id="IPR035906">
    <property type="entry name" value="MetI-like_sf"/>
</dbReference>